<dbReference type="Pfam" id="PF00108">
    <property type="entry name" value="Thiolase_N"/>
    <property type="match status" value="1"/>
</dbReference>
<dbReference type="PIRSF" id="PIRSF000429">
    <property type="entry name" value="Ac-CoA_Ac_transf"/>
    <property type="match status" value="1"/>
</dbReference>
<dbReference type="OrthoDB" id="8951704at2"/>
<dbReference type="CDD" id="cd00751">
    <property type="entry name" value="thiolase"/>
    <property type="match status" value="1"/>
</dbReference>
<keyword evidence="5 6" id="KW-0012">Acyltransferase</keyword>
<sequence length="435" mass="46189">MTMIAYDRLPVLVEGVRTPFLDSAGAYSPLMSYELGAKAIAGLVQKSAVDTGKLGLVVMGTVLHEINTTNVARECMLAAGLPSTIPAYTVAMAGISPSVGVANICDMIALGRMDMGIAGGTENFSDVPVRLSQNVRRSLMKIRQSRSTRDRLAVLGSLRPRDLLLDVPTSSDFTTKLTMGEACEAMVRKFGMTREASDAFAAASHARAVAATDAGFYREQILPVTVAGMTVTEDNTARRDTTPETLARLKPVFDRESGIITAGNSSRFSDGAGAVLLSSMGAARAAGHAVKAVIRDYQFAGVDSLEQEMLLGPAMTIPRLLQRNGLNFADVDAWEIHEAFATQVLINRACLASEAFVAERFGTGFPHGEIPLEKLNICGGSLSMGNPFAATGVRLLMTAAQRLLRFNQRYAVISTCAGGGLGAAFLLENPDFVKA</sequence>
<accession>A0A4Q7Z5U4</accession>
<evidence type="ECO:0000313" key="9">
    <source>
        <dbReference type="EMBL" id="RZU45083.1"/>
    </source>
</evidence>
<dbReference type="GO" id="GO:0003985">
    <property type="term" value="F:acetyl-CoA C-acetyltransferase activity"/>
    <property type="evidence" value="ECO:0007669"/>
    <property type="project" value="TreeGrafter"/>
</dbReference>
<evidence type="ECO:0000256" key="6">
    <source>
        <dbReference type="RuleBase" id="RU003557"/>
    </source>
</evidence>
<dbReference type="InterPro" id="IPR002155">
    <property type="entry name" value="Thiolase"/>
</dbReference>
<evidence type="ECO:0000256" key="1">
    <source>
        <dbReference type="ARBA" id="ARBA00010982"/>
    </source>
</evidence>
<comment type="caution">
    <text evidence="9">The sequence shown here is derived from an EMBL/GenBank/DDBJ whole genome shotgun (WGS) entry which is preliminary data.</text>
</comment>
<evidence type="ECO:0000256" key="5">
    <source>
        <dbReference type="ARBA" id="ARBA00023315"/>
    </source>
</evidence>
<dbReference type="GO" id="GO:0006635">
    <property type="term" value="P:fatty acid beta-oxidation"/>
    <property type="evidence" value="ECO:0007669"/>
    <property type="project" value="TreeGrafter"/>
</dbReference>
<dbReference type="InterPro" id="IPR020617">
    <property type="entry name" value="Thiolase_C"/>
</dbReference>
<keyword evidence="2 6" id="KW-0808">Transferase</keyword>
<name>A0A4Q7Z5U4_9GAMM</name>
<dbReference type="Gene3D" id="3.40.47.10">
    <property type="match status" value="1"/>
</dbReference>
<keyword evidence="4" id="KW-0443">Lipid metabolism</keyword>
<reference evidence="9 10" key="1">
    <citation type="submission" date="2019-02" db="EMBL/GenBank/DDBJ databases">
        <title>Genomic Encyclopedia of Type Strains, Phase IV (KMG-IV): sequencing the most valuable type-strain genomes for metagenomic binning, comparative biology and taxonomic classification.</title>
        <authorList>
            <person name="Goeker M."/>
        </authorList>
    </citation>
    <scope>NUCLEOTIDE SEQUENCE [LARGE SCALE GENOMIC DNA]</scope>
    <source>
        <strain evidence="9 10">DSM 105135</strain>
    </source>
</reference>
<dbReference type="EMBL" id="SHKX01000012">
    <property type="protein sequence ID" value="RZU45083.1"/>
    <property type="molecule type" value="Genomic_DNA"/>
</dbReference>
<evidence type="ECO:0000259" key="7">
    <source>
        <dbReference type="Pfam" id="PF00108"/>
    </source>
</evidence>
<evidence type="ECO:0000256" key="2">
    <source>
        <dbReference type="ARBA" id="ARBA00022679"/>
    </source>
</evidence>
<organism evidence="9 10">
    <name type="scientific">Fluviicoccus keumensis</name>
    <dbReference type="NCBI Taxonomy" id="1435465"/>
    <lineage>
        <taxon>Bacteria</taxon>
        <taxon>Pseudomonadati</taxon>
        <taxon>Pseudomonadota</taxon>
        <taxon>Gammaproteobacteria</taxon>
        <taxon>Moraxellales</taxon>
        <taxon>Moraxellaceae</taxon>
        <taxon>Fluviicoccus</taxon>
    </lineage>
</organism>
<dbReference type="InterPro" id="IPR016039">
    <property type="entry name" value="Thiolase-like"/>
</dbReference>
<dbReference type="RefSeq" id="WP_130413085.1">
    <property type="nucleotide sequence ID" value="NZ_SHKX01000012.1"/>
</dbReference>
<dbReference type="AlphaFoldDB" id="A0A4Q7Z5U4"/>
<gene>
    <name evidence="9" type="ORF">EV700_1895</name>
</gene>
<keyword evidence="3" id="KW-0276">Fatty acid metabolism</keyword>
<evidence type="ECO:0000256" key="4">
    <source>
        <dbReference type="ARBA" id="ARBA00023098"/>
    </source>
</evidence>
<keyword evidence="10" id="KW-1185">Reference proteome</keyword>
<dbReference type="Pfam" id="PF02803">
    <property type="entry name" value="Thiolase_C"/>
    <property type="match status" value="1"/>
</dbReference>
<evidence type="ECO:0000313" key="10">
    <source>
        <dbReference type="Proteomes" id="UP000292423"/>
    </source>
</evidence>
<evidence type="ECO:0000256" key="3">
    <source>
        <dbReference type="ARBA" id="ARBA00022832"/>
    </source>
</evidence>
<dbReference type="NCBIfam" id="TIGR01930">
    <property type="entry name" value="AcCoA-C-Actrans"/>
    <property type="match status" value="1"/>
</dbReference>
<dbReference type="SUPFAM" id="SSF53901">
    <property type="entry name" value="Thiolase-like"/>
    <property type="match status" value="2"/>
</dbReference>
<dbReference type="InterPro" id="IPR020616">
    <property type="entry name" value="Thiolase_N"/>
</dbReference>
<protein>
    <submittedName>
        <fullName evidence="9">Acetyl-CoA acyltransferase/acetyl-CoA acyltransferase</fullName>
    </submittedName>
</protein>
<evidence type="ECO:0000259" key="8">
    <source>
        <dbReference type="Pfam" id="PF02803"/>
    </source>
</evidence>
<dbReference type="PANTHER" id="PTHR18919">
    <property type="entry name" value="ACETYL-COA C-ACYLTRANSFERASE"/>
    <property type="match status" value="1"/>
</dbReference>
<proteinExistence type="inferred from homology"/>
<comment type="similarity">
    <text evidence="1 6">Belongs to the thiolase-like superfamily. Thiolase family.</text>
</comment>
<feature type="domain" description="Thiolase N-terminal" evidence="7">
    <location>
        <begin position="11"/>
        <end position="279"/>
    </location>
</feature>
<feature type="domain" description="Thiolase C-terminal" evidence="8">
    <location>
        <begin position="290"/>
        <end position="428"/>
    </location>
</feature>
<dbReference type="PANTHER" id="PTHR18919:SF153">
    <property type="entry name" value="TRIFUNCTIONAL ENZYME SUBUNIT BETA, MITOCHONDRIAL"/>
    <property type="match status" value="1"/>
</dbReference>
<dbReference type="Proteomes" id="UP000292423">
    <property type="component" value="Unassembled WGS sequence"/>
</dbReference>